<keyword evidence="2" id="KW-0288">FMN</keyword>
<evidence type="ECO:0000313" key="4">
    <source>
        <dbReference type="EMBL" id="RCK77994.1"/>
    </source>
</evidence>
<dbReference type="PANTHER" id="PTHR43278">
    <property type="entry name" value="NAD(P)H-DEPENDENT FMN-CONTAINING OXIDOREDUCTASE YWQN-RELATED"/>
    <property type="match status" value="1"/>
</dbReference>
<sequence length="193" mass="21222">MPVKAIAISGSPRAEGNTQILLKRCLDRFKTAGFETSYRSVGTELVKPCIACGKCGQMKNRTCAIRDDAFHSIFDEMLDSAIIVVGSPVYFGSATPNLMALLDRAGYVSRANGNLLSRKVGGPVVVARRAGHNFTFAQLVYWYMINDMVVPGSTYWNIAFGRTAGEVVHDEEGIKTIDRFAENLLWLAQKLHS</sequence>
<evidence type="ECO:0000259" key="3">
    <source>
        <dbReference type="Pfam" id="PF03358"/>
    </source>
</evidence>
<dbReference type="InterPro" id="IPR029039">
    <property type="entry name" value="Flavoprotein-like_sf"/>
</dbReference>
<dbReference type="Pfam" id="PF03358">
    <property type="entry name" value="FMN_red"/>
    <property type="match status" value="1"/>
</dbReference>
<dbReference type="InterPro" id="IPR005025">
    <property type="entry name" value="FMN_Rdtase-like_dom"/>
</dbReference>
<dbReference type="Gene3D" id="3.40.50.360">
    <property type="match status" value="1"/>
</dbReference>
<proteinExistence type="predicted"/>
<protein>
    <submittedName>
        <fullName evidence="4">NADPH-dependent FMN reductase</fullName>
    </submittedName>
</protein>
<dbReference type="AlphaFoldDB" id="A0A367ZIP1"/>
<dbReference type="SUPFAM" id="SSF52218">
    <property type="entry name" value="Flavoproteins"/>
    <property type="match status" value="1"/>
</dbReference>
<dbReference type="InterPro" id="IPR051796">
    <property type="entry name" value="ISF_SsuE-like"/>
</dbReference>
<comment type="caution">
    <text evidence="4">The sequence shown here is derived from an EMBL/GenBank/DDBJ whole genome shotgun (WGS) entry which is preliminary data.</text>
</comment>
<dbReference type="Proteomes" id="UP000252355">
    <property type="component" value="Unassembled WGS sequence"/>
</dbReference>
<organism evidence="4 5">
    <name type="scientific">Candidatus Ozemobacter sibiricus</name>
    <dbReference type="NCBI Taxonomy" id="2268124"/>
    <lineage>
        <taxon>Bacteria</taxon>
        <taxon>Candidatus Ozemobacteria</taxon>
        <taxon>Candidatus Ozemobacterales</taxon>
        <taxon>Candidatus Ozemobacteraceae</taxon>
        <taxon>Candidatus Ozemobacter</taxon>
    </lineage>
</organism>
<dbReference type="PANTHER" id="PTHR43278:SF4">
    <property type="entry name" value="NAD(P)H-DEPENDENT FMN-CONTAINING OXIDOREDUCTASE YWQN-RELATED"/>
    <property type="match status" value="1"/>
</dbReference>
<evidence type="ECO:0000313" key="5">
    <source>
        <dbReference type="Proteomes" id="UP000252355"/>
    </source>
</evidence>
<dbReference type="GO" id="GO:0016491">
    <property type="term" value="F:oxidoreductase activity"/>
    <property type="evidence" value="ECO:0007669"/>
    <property type="project" value="InterPro"/>
</dbReference>
<dbReference type="EMBL" id="QOQW01000029">
    <property type="protein sequence ID" value="RCK77994.1"/>
    <property type="molecule type" value="Genomic_DNA"/>
</dbReference>
<reference evidence="4 5" key="1">
    <citation type="submission" date="2018-05" db="EMBL/GenBank/DDBJ databases">
        <title>A metagenomic window into the 2 km-deep terrestrial subsurface aquifer revealed taxonomically and functionally diverse microbial community comprising novel uncultured bacterial lineages.</title>
        <authorList>
            <person name="Kadnikov V.V."/>
            <person name="Mardanov A.V."/>
            <person name="Beletsky A.V."/>
            <person name="Banks D."/>
            <person name="Pimenov N.V."/>
            <person name="Frank Y.A."/>
            <person name="Karnachuk O.V."/>
            <person name="Ravin N.V."/>
        </authorList>
    </citation>
    <scope>NUCLEOTIDE SEQUENCE [LARGE SCALE GENOMIC DNA]</scope>
    <source>
        <strain evidence="4">BY5</strain>
    </source>
</reference>
<gene>
    <name evidence="4" type="ORF">OZSIB_1903</name>
</gene>
<feature type="domain" description="NADPH-dependent FMN reductase-like" evidence="3">
    <location>
        <begin position="4"/>
        <end position="160"/>
    </location>
</feature>
<keyword evidence="1" id="KW-0285">Flavoprotein</keyword>
<evidence type="ECO:0000256" key="1">
    <source>
        <dbReference type="ARBA" id="ARBA00022630"/>
    </source>
</evidence>
<name>A0A367ZIP1_9BACT</name>
<evidence type="ECO:0000256" key="2">
    <source>
        <dbReference type="ARBA" id="ARBA00022643"/>
    </source>
</evidence>
<accession>A0A367ZIP1</accession>